<comment type="caution">
    <text evidence="4">The sequence shown here is derived from an EMBL/GenBank/DDBJ whole genome shotgun (WGS) entry which is preliminary data.</text>
</comment>
<dbReference type="GO" id="GO:0000796">
    <property type="term" value="C:condensin complex"/>
    <property type="evidence" value="ECO:0007669"/>
    <property type="project" value="TreeGrafter"/>
</dbReference>
<dbReference type="GO" id="GO:0003682">
    <property type="term" value="F:chromatin binding"/>
    <property type="evidence" value="ECO:0007669"/>
    <property type="project" value="TreeGrafter"/>
</dbReference>
<dbReference type="OrthoDB" id="10038475at2759"/>
<protein>
    <submittedName>
        <fullName evidence="4">Condensin-2 complex subunit H2</fullName>
    </submittedName>
</protein>
<feature type="domain" description="Condensin-2 complex subunit H2 C-terminal" evidence="2">
    <location>
        <begin position="314"/>
        <end position="404"/>
    </location>
</feature>
<dbReference type="EMBL" id="CM017885">
    <property type="protein sequence ID" value="KAG1368294.1"/>
    <property type="molecule type" value="Genomic_DNA"/>
</dbReference>
<dbReference type="InterPro" id="IPR031737">
    <property type="entry name" value="CNDH2_C"/>
</dbReference>
<feature type="domain" description="Condensin II complex subunit H2 middle" evidence="3">
    <location>
        <begin position="72"/>
        <end position="175"/>
    </location>
</feature>
<dbReference type="PANTHER" id="PTHR14324">
    <property type="entry name" value="CONDENSIN-2 COMPLEX SUBUNIT H2"/>
    <property type="match status" value="1"/>
</dbReference>
<name>A0A8K0IV94_COCNU</name>
<keyword evidence="5" id="KW-1185">Reference proteome</keyword>
<dbReference type="GO" id="GO:0010032">
    <property type="term" value="P:meiotic chromosome condensation"/>
    <property type="evidence" value="ECO:0007669"/>
    <property type="project" value="TreeGrafter"/>
</dbReference>
<reference evidence="4" key="1">
    <citation type="journal article" date="2017" name="Gigascience">
        <title>The genome draft of coconut (Cocos nucifera).</title>
        <authorList>
            <person name="Xiao Y."/>
            <person name="Xu P."/>
            <person name="Fan H."/>
            <person name="Baudouin L."/>
            <person name="Xia W."/>
            <person name="Bocs S."/>
            <person name="Xu J."/>
            <person name="Li Q."/>
            <person name="Guo A."/>
            <person name="Zhou L."/>
            <person name="Li J."/>
            <person name="Wu Y."/>
            <person name="Ma Z."/>
            <person name="Armero A."/>
            <person name="Issali A.E."/>
            <person name="Liu N."/>
            <person name="Peng M."/>
            <person name="Yang Y."/>
        </authorList>
    </citation>
    <scope>NUCLEOTIDE SEQUENCE</scope>
    <source>
        <tissue evidence="4">Spear leaf of Hainan Tall coconut</tissue>
    </source>
</reference>
<dbReference type="InterPro" id="IPR031719">
    <property type="entry name" value="H2_M"/>
</dbReference>
<dbReference type="Pfam" id="PF16858">
    <property type="entry name" value="CNDH2_C"/>
    <property type="match status" value="1"/>
</dbReference>
<gene>
    <name evidence="4" type="ORF">COCNU_14G007620</name>
</gene>
<dbReference type="PANTHER" id="PTHR14324:SF3">
    <property type="entry name" value="CONDENSIN-2 COMPLEX SUBUNIT H2"/>
    <property type="match status" value="1"/>
</dbReference>
<sequence>MHKQAIPPISLVSFAWQDQQEKASIQPDGSESGAVLNEENEIFLGLDDVLVEANICLDGGFDKGDTSKYFLRPPANLLVLERDCLDTCCEASELESYLLAACDFYGDFLLLDPCDAGAVYDSLKTNAAGKENIAPHRGRLIRSKSSHSVLTSPTGSSGATSYGYSNVMDDSNDDPWKPGNLIIKPFREVKGFRKQVIRNVRRNTSTSEFPVAKLDDIISKEFLRRSLTRGKQETYNGFSGFEDENDDNGGDNHPPDFDQAEHDLLNSMCNMDTKVQFCHGKQSDNAMTFDHVEGRPRDDMDSHATLEDLCHSHLDTRPPFDIHLYGKRILDKLSFKMDGGGCMSFADVVMGQPKNDVAGTFSALLQLVDNENVDLQRAPASDEFVCHTAANPFYVKLLRHARSEKMENYLKRKRASFPLRKGCIIANSSTSEATSPLKPLHQNGGFFPKLGKGTDIKCTLEGKRRWRFA</sequence>
<evidence type="ECO:0000259" key="3">
    <source>
        <dbReference type="Pfam" id="PF16869"/>
    </source>
</evidence>
<feature type="region of interest" description="Disordered" evidence="1">
    <location>
        <begin position="234"/>
        <end position="260"/>
    </location>
</feature>
<dbReference type="InterPro" id="IPR031739">
    <property type="entry name" value="Ncaph2"/>
</dbReference>
<organism evidence="4 5">
    <name type="scientific">Cocos nucifera</name>
    <name type="common">Coconut palm</name>
    <dbReference type="NCBI Taxonomy" id="13894"/>
    <lineage>
        <taxon>Eukaryota</taxon>
        <taxon>Viridiplantae</taxon>
        <taxon>Streptophyta</taxon>
        <taxon>Embryophyta</taxon>
        <taxon>Tracheophyta</taxon>
        <taxon>Spermatophyta</taxon>
        <taxon>Magnoliopsida</taxon>
        <taxon>Liliopsida</taxon>
        <taxon>Arecaceae</taxon>
        <taxon>Arecoideae</taxon>
        <taxon>Cocoseae</taxon>
        <taxon>Attaleinae</taxon>
        <taxon>Cocos</taxon>
    </lineage>
</organism>
<evidence type="ECO:0000313" key="5">
    <source>
        <dbReference type="Proteomes" id="UP000797356"/>
    </source>
</evidence>
<accession>A0A8K0IV94</accession>
<dbReference type="GO" id="GO:0051306">
    <property type="term" value="P:mitotic sister chromatid separation"/>
    <property type="evidence" value="ECO:0007669"/>
    <property type="project" value="TreeGrafter"/>
</dbReference>
<reference evidence="4" key="2">
    <citation type="submission" date="2019-07" db="EMBL/GenBank/DDBJ databases">
        <authorList>
            <person name="Yang Y."/>
            <person name="Bocs S."/>
            <person name="Baudouin L."/>
        </authorList>
    </citation>
    <scope>NUCLEOTIDE SEQUENCE</scope>
    <source>
        <tissue evidence="4">Spear leaf of Hainan Tall coconut</tissue>
    </source>
</reference>
<dbReference type="Proteomes" id="UP000797356">
    <property type="component" value="Chromosome 14"/>
</dbReference>
<dbReference type="Pfam" id="PF16869">
    <property type="entry name" value="CNDH2_M"/>
    <property type="match status" value="1"/>
</dbReference>
<evidence type="ECO:0000256" key="1">
    <source>
        <dbReference type="SAM" id="MobiDB-lite"/>
    </source>
</evidence>
<evidence type="ECO:0000259" key="2">
    <source>
        <dbReference type="Pfam" id="PF16858"/>
    </source>
</evidence>
<proteinExistence type="predicted"/>
<evidence type="ECO:0000313" key="4">
    <source>
        <dbReference type="EMBL" id="KAG1368294.1"/>
    </source>
</evidence>
<dbReference type="AlphaFoldDB" id="A0A8K0IV94"/>
<dbReference type="GO" id="GO:0005634">
    <property type="term" value="C:nucleus"/>
    <property type="evidence" value="ECO:0007669"/>
    <property type="project" value="TreeGrafter"/>
</dbReference>